<dbReference type="InterPro" id="IPR053135">
    <property type="entry name" value="AKR2_Oxidoreductase"/>
</dbReference>
<feature type="domain" description="NADP-dependent oxidoreductase" evidence="1">
    <location>
        <begin position="17"/>
        <end position="278"/>
    </location>
</feature>
<accession>A0A0A3IPS6</accession>
<name>A0A0A3IPS6_9BACI</name>
<dbReference type="PANTHER" id="PTHR43312">
    <property type="entry name" value="D-THREO-ALDOSE 1-DEHYDROGENASE"/>
    <property type="match status" value="1"/>
</dbReference>
<evidence type="ECO:0000313" key="2">
    <source>
        <dbReference type="EMBL" id="KGR84853.1"/>
    </source>
</evidence>
<dbReference type="CDD" id="cd19086">
    <property type="entry name" value="AKR_AKR11C1"/>
    <property type="match status" value="1"/>
</dbReference>
<dbReference type="Gene3D" id="3.20.20.100">
    <property type="entry name" value="NADP-dependent oxidoreductase domain"/>
    <property type="match status" value="1"/>
</dbReference>
<dbReference type="InterPro" id="IPR020471">
    <property type="entry name" value="AKR"/>
</dbReference>
<dbReference type="InterPro" id="IPR023210">
    <property type="entry name" value="NADP_OxRdtase_dom"/>
</dbReference>
<dbReference type="Pfam" id="PF00248">
    <property type="entry name" value="Aldo_ket_red"/>
    <property type="match status" value="1"/>
</dbReference>
<dbReference type="PANTHER" id="PTHR43312:SF1">
    <property type="entry name" value="NADP-DEPENDENT OXIDOREDUCTASE DOMAIN-CONTAINING PROTEIN"/>
    <property type="match status" value="1"/>
</dbReference>
<dbReference type="eggNOG" id="COG0667">
    <property type="taxonomic scope" value="Bacteria"/>
</dbReference>
<organism evidence="2 3">
    <name type="scientific">Lysinibacillus odysseyi 34hs-1 = NBRC 100172</name>
    <dbReference type="NCBI Taxonomy" id="1220589"/>
    <lineage>
        <taxon>Bacteria</taxon>
        <taxon>Bacillati</taxon>
        <taxon>Bacillota</taxon>
        <taxon>Bacilli</taxon>
        <taxon>Bacillales</taxon>
        <taxon>Bacillaceae</taxon>
        <taxon>Lysinibacillus</taxon>
    </lineage>
</organism>
<dbReference type="OrthoDB" id="9773828at2"/>
<gene>
    <name evidence="2" type="ORF">CD32_10345</name>
</gene>
<protein>
    <submittedName>
        <fullName evidence="2">Oxidoreductase</fullName>
    </submittedName>
</protein>
<dbReference type="STRING" id="1220589.CD32_10345"/>
<dbReference type="GO" id="GO:0016491">
    <property type="term" value="F:oxidoreductase activity"/>
    <property type="evidence" value="ECO:0007669"/>
    <property type="project" value="InterPro"/>
</dbReference>
<dbReference type="AlphaFoldDB" id="A0A0A3IPS6"/>
<dbReference type="Proteomes" id="UP000030437">
    <property type="component" value="Unassembled WGS sequence"/>
</dbReference>
<reference evidence="2 3" key="1">
    <citation type="submission" date="2014-02" db="EMBL/GenBank/DDBJ databases">
        <title>Draft genome sequence of Lysinibacillus odysseyi NBRC 100172.</title>
        <authorList>
            <person name="Zhang F."/>
            <person name="Wang G."/>
            <person name="Zhang L."/>
        </authorList>
    </citation>
    <scope>NUCLEOTIDE SEQUENCE [LARGE SCALE GENOMIC DNA]</scope>
    <source>
        <strain evidence="2 3">NBRC 100172</strain>
    </source>
</reference>
<dbReference type="SUPFAM" id="SSF51430">
    <property type="entry name" value="NAD(P)-linked oxidoreductase"/>
    <property type="match status" value="1"/>
</dbReference>
<proteinExistence type="predicted"/>
<dbReference type="RefSeq" id="WP_036154245.1">
    <property type="nucleotide sequence ID" value="NZ_AVCX01000006.1"/>
</dbReference>
<evidence type="ECO:0000259" key="1">
    <source>
        <dbReference type="Pfam" id="PF00248"/>
    </source>
</evidence>
<evidence type="ECO:0000313" key="3">
    <source>
        <dbReference type="Proteomes" id="UP000030437"/>
    </source>
</evidence>
<dbReference type="EMBL" id="JPVP01000055">
    <property type="protein sequence ID" value="KGR84853.1"/>
    <property type="molecule type" value="Genomic_DNA"/>
</dbReference>
<sequence>MKKRTLGKSSLEISELSLGCMSLPPTVHEARPIVEAALDAGITYFDTADLYDKGMNEEVIGTVLAPYRKDIILATKVGNRWVEGTDGWTWDPSPAHIKAGVKESLRRLQTDYIDVYQLHGGTADDPWEEIITAFEELKKEGLIREYGISSIRPNVFIPFLKSSNAISNMMQFSMLDRRAEEWFGEIKDCGASIVTRGSIAKGLLTNEWQVRMKPYMSYSEEELQQVICRLEKEYNDIHALSLAFNLSFDVVASTVIGARTAEQLAASVTAYQKAQQISDVSEAMSQLKKDIYTDHR</sequence>
<dbReference type="PRINTS" id="PR00069">
    <property type="entry name" value="ALDKETRDTASE"/>
</dbReference>
<keyword evidence="3" id="KW-1185">Reference proteome</keyword>
<dbReference type="InterPro" id="IPR036812">
    <property type="entry name" value="NAD(P)_OxRdtase_dom_sf"/>
</dbReference>
<comment type="caution">
    <text evidence="2">The sequence shown here is derived from an EMBL/GenBank/DDBJ whole genome shotgun (WGS) entry which is preliminary data.</text>
</comment>